<proteinExistence type="predicted"/>
<dbReference type="AlphaFoldDB" id="A0A5B8NT77"/>
<accession>A0A5B8NT77</accession>
<organism evidence="2 3">
    <name type="scientific">Euhalothece natronophila Z-M001</name>
    <dbReference type="NCBI Taxonomy" id="522448"/>
    <lineage>
        <taxon>Bacteria</taxon>
        <taxon>Bacillati</taxon>
        <taxon>Cyanobacteriota</taxon>
        <taxon>Cyanophyceae</taxon>
        <taxon>Oscillatoriophycideae</taxon>
        <taxon>Chroococcales</taxon>
        <taxon>Halothecacae</taxon>
        <taxon>Halothece cluster</taxon>
        <taxon>Euhalothece</taxon>
    </lineage>
</organism>
<reference evidence="2" key="1">
    <citation type="submission" date="2019-08" db="EMBL/GenBank/DDBJ databases">
        <title>Carotenoids and Carotenoid Binding Proteins in the Halophilic Cyanobacterium Euhalothece sp. ZM00.</title>
        <authorList>
            <person name="Cho S.M."/>
            <person name="Song J.Y."/>
            <person name="Park Y.-I."/>
        </authorList>
    </citation>
    <scope>NUCLEOTIDE SEQUENCE [LARGE SCALE GENOMIC DNA]</scope>
    <source>
        <strain evidence="2">Z-M001</strain>
        <plasmid evidence="2">pEu1</plasmid>
    </source>
</reference>
<feature type="region of interest" description="Disordered" evidence="1">
    <location>
        <begin position="1"/>
        <end position="25"/>
    </location>
</feature>
<feature type="compositionally biased region" description="Basic residues" evidence="1">
    <location>
        <begin position="1"/>
        <end position="11"/>
    </location>
</feature>
<gene>
    <name evidence="2" type="ORF">FRE64_16525</name>
</gene>
<dbReference type="KEGG" id="enn:FRE64_16525"/>
<dbReference type="RefSeq" id="WP_146297453.1">
    <property type="nucleotide sequence ID" value="NZ_CP042327.1"/>
</dbReference>
<keyword evidence="2" id="KW-0614">Plasmid</keyword>
<dbReference type="Proteomes" id="UP000318453">
    <property type="component" value="Plasmid pEu1"/>
</dbReference>
<name>A0A5B8NT77_9CHRO</name>
<evidence type="ECO:0000313" key="2">
    <source>
        <dbReference type="EMBL" id="QDZ41579.1"/>
    </source>
</evidence>
<evidence type="ECO:0000313" key="3">
    <source>
        <dbReference type="Proteomes" id="UP000318453"/>
    </source>
</evidence>
<keyword evidence="3" id="KW-1185">Reference proteome</keyword>
<geneLocation type="plasmid" evidence="3">
    <name>peu1</name>
</geneLocation>
<protein>
    <submittedName>
        <fullName evidence="2">Uncharacterized protein</fullName>
    </submittedName>
</protein>
<dbReference type="EMBL" id="CP042327">
    <property type="protein sequence ID" value="QDZ41579.1"/>
    <property type="molecule type" value="Genomic_DNA"/>
</dbReference>
<evidence type="ECO:0000256" key="1">
    <source>
        <dbReference type="SAM" id="MobiDB-lite"/>
    </source>
</evidence>
<sequence>MKKEPKMRKLKQTHDELGRFTTPDPQTEPLLKKSLGLRLPASAYHKALQLAERRGMSFSKLLREATMVGLAEMENQPNKNFLSSYKNFLSSYKNFLSSYKNFLSRDKNFLSSYKNYLILFNN</sequence>